<sequence>MNKVNAEDTSSFNYENRPVVLDVDHVEKSFRLPTEQASGLKQAFINWTRGIKGYRIQTVLKDITFQVHQGEFFGIVGRNGGGKSTLLKIISQIYTPNQGSVTVNGKLVPFIELGVGFNPELTGRENVYLNGALLGFTPEEVDAMYDDIVEFAELEDFMDQKLKNYSSGMQVRLAFSVAIKAQGDILVLDEVLAVGDEAFQRKCDDFFTNIRKDPTKTVILVTHDMGAVKRYCTRAMLIQDGEVKVIGDRETVAEQYTLLNLEAERKEEASRNKRIAAAEGYPNGLSARCPVLRTFAVSKPMLTSDETFKFGVEYQYDEPGEFYLAIALHDIRRGGITFDTGAKNPDFRMAKHGHQKVYFEIPMHLFNNGEFRLFTSLRTPMASDPANTDMVAVALDDNACTFVVRDAQNTDYALINNRSLAITPITEEEAKQE</sequence>
<dbReference type="PANTHER" id="PTHR46743:SF2">
    <property type="entry name" value="TEICHOIC ACIDS EXPORT ATP-BINDING PROTEIN TAGH"/>
    <property type="match status" value="1"/>
</dbReference>
<evidence type="ECO:0000259" key="5">
    <source>
        <dbReference type="PROSITE" id="PS50893"/>
    </source>
</evidence>
<reference evidence="6 7" key="1">
    <citation type="submission" date="2018-12" db="EMBL/GenBank/DDBJ databases">
        <title>Unveiling genomic diversity among members of the Bifidobacterium pseudolongum species, a widely distributed gut commensal of the animal kingdom.</title>
        <authorList>
            <person name="Lugli G.A."/>
            <person name="Duranti S."/>
            <person name="Albert K."/>
            <person name="Mancabelli L."/>
            <person name="Napoli S."/>
            <person name="Viappiani A."/>
            <person name="Anzalone R."/>
            <person name="Longhi G."/>
            <person name="Milani C."/>
            <person name="Turroni F."/>
            <person name="Alessandri G."/>
            <person name="Sela D.A."/>
            <person name="Van Sinderen D."/>
            <person name="Ventura M."/>
        </authorList>
    </citation>
    <scope>NUCLEOTIDE SEQUENCE [LARGE SCALE GENOMIC DNA]</scope>
    <source>
        <strain evidence="6 7">2071B</strain>
    </source>
</reference>
<dbReference type="InterPro" id="IPR050683">
    <property type="entry name" value="Bact_Polysacc_Export_ATP-bd"/>
</dbReference>
<evidence type="ECO:0000256" key="2">
    <source>
        <dbReference type="ARBA" id="ARBA00022448"/>
    </source>
</evidence>
<dbReference type="Proteomes" id="UP000291187">
    <property type="component" value="Unassembled WGS sequence"/>
</dbReference>
<evidence type="ECO:0000256" key="3">
    <source>
        <dbReference type="ARBA" id="ARBA00022741"/>
    </source>
</evidence>
<organism evidence="6 7">
    <name type="scientific">Bifidobacterium pseudolongum subsp. globosum</name>
    <dbReference type="NCBI Taxonomy" id="1690"/>
    <lineage>
        <taxon>Bacteria</taxon>
        <taxon>Bacillati</taxon>
        <taxon>Actinomycetota</taxon>
        <taxon>Actinomycetes</taxon>
        <taxon>Bifidobacteriales</taxon>
        <taxon>Bifidobacteriaceae</taxon>
        <taxon>Bifidobacterium</taxon>
    </lineage>
</organism>
<dbReference type="SMART" id="SM00382">
    <property type="entry name" value="AAA"/>
    <property type="match status" value="1"/>
</dbReference>
<dbReference type="CDD" id="cd03220">
    <property type="entry name" value="ABC_KpsT_Wzt"/>
    <property type="match status" value="1"/>
</dbReference>
<dbReference type="RefSeq" id="WP_129864686.1">
    <property type="nucleotide sequence ID" value="NZ_RYUM01000022.1"/>
</dbReference>
<dbReference type="EMBL" id="RYUM01000022">
    <property type="protein sequence ID" value="RYQ17147.1"/>
    <property type="molecule type" value="Genomic_DNA"/>
</dbReference>
<evidence type="ECO:0000313" key="7">
    <source>
        <dbReference type="Proteomes" id="UP000291187"/>
    </source>
</evidence>
<comment type="similarity">
    <text evidence="1">Belongs to the ABC transporter superfamily.</text>
</comment>
<accession>A0A4Q5A3J2</accession>
<keyword evidence="4" id="KW-0067">ATP-binding</keyword>
<evidence type="ECO:0000313" key="6">
    <source>
        <dbReference type="EMBL" id="RYQ17147.1"/>
    </source>
</evidence>
<dbReference type="GO" id="GO:0016887">
    <property type="term" value="F:ATP hydrolysis activity"/>
    <property type="evidence" value="ECO:0007669"/>
    <property type="project" value="InterPro"/>
</dbReference>
<feature type="domain" description="ABC transporter" evidence="5">
    <location>
        <begin position="40"/>
        <end position="265"/>
    </location>
</feature>
<dbReference type="GO" id="GO:0005524">
    <property type="term" value="F:ATP binding"/>
    <property type="evidence" value="ECO:0007669"/>
    <property type="project" value="UniProtKB-KW"/>
</dbReference>
<dbReference type="SUPFAM" id="SSF52540">
    <property type="entry name" value="P-loop containing nucleoside triphosphate hydrolases"/>
    <property type="match status" value="1"/>
</dbReference>
<dbReference type="GO" id="GO:0140359">
    <property type="term" value="F:ABC-type transporter activity"/>
    <property type="evidence" value="ECO:0007669"/>
    <property type="project" value="InterPro"/>
</dbReference>
<dbReference type="InterPro" id="IPR015860">
    <property type="entry name" value="ABC_transpr_TagH-like"/>
</dbReference>
<dbReference type="InterPro" id="IPR027417">
    <property type="entry name" value="P-loop_NTPase"/>
</dbReference>
<comment type="caution">
    <text evidence="6">The sequence shown here is derived from an EMBL/GenBank/DDBJ whole genome shotgun (WGS) entry which is preliminary data.</text>
</comment>
<evidence type="ECO:0000256" key="1">
    <source>
        <dbReference type="ARBA" id="ARBA00005417"/>
    </source>
</evidence>
<evidence type="ECO:0000256" key="4">
    <source>
        <dbReference type="ARBA" id="ARBA00022840"/>
    </source>
</evidence>
<dbReference type="PROSITE" id="PS00211">
    <property type="entry name" value="ABC_TRANSPORTER_1"/>
    <property type="match status" value="1"/>
</dbReference>
<dbReference type="Pfam" id="PF00005">
    <property type="entry name" value="ABC_tran"/>
    <property type="match status" value="1"/>
</dbReference>
<dbReference type="InterPro" id="IPR017871">
    <property type="entry name" value="ABC_transporter-like_CS"/>
</dbReference>
<gene>
    <name evidence="6" type="ORF">PG2071B_1518</name>
</gene>
<dbReference type="Gene3D" id="3.40.50.300">
    <property type="entry name" value="P-loop containing nucleotide triphosphate hydrolases"/>
    <property type="match status" value="1"/>
</dbReference>
<protein>
    <submittedName>
        <fullName evidence="6">Sugar ABC transporter</fullName>
    </submittedName>
</protein>
<keyword evidence="2" id="KW-0813">Transport</keyword>
<dbReference type="InterPro" id="IPR003439">
    <property type="entry name" value="ABC_transporter-like_ATP-bd"/>
</dbReference>
<keyword evidence="3" id="KW-0547">Nucleotide-binding</keyword>
<dbReference type="InterPro" id="IPR003593">
    <property type="entry name" value="AAA+_ATPase"/>
</dbReference>
<dbReference type="PANTHER" id="PTHR46743">
    <property type="entry name" value="TEICHOIC ACIDS EXPORT ATP-BINDING PROTEIN TAGH"/>
    <property type="match status" value="1"/>
</dbReference>
<name>A0A4Q5A3J2_9BIFI</name>
<dbReference type="AlphaFoldDB" id="A0A4Q5A3J2"/>
<dbReference type="PROSITE" id="PS50893">
    <property type="entry name" value="ABC_TRANSPORTER_2"/>
    <property type="match status" value="1"/>
</dbReference>
<proteinExistence type="inferred from homology"/>
<dbReference type="GO" id="GO:0016020">
    <property type="term" value="C:membrane"/>
    <property type="evidence" value="ECO:0007669"/>
    <property type="project" value="InterPro"/>
</dbReference>